<protein>
    <submittedName>
        <fullName evidence="1">Uncharacterized protein</fullName>
    </submittedName>
</protein>
<comment type="caution">
    <text evidence="1">The sequence shown here is derived from an EMBL/GenBank/DDBJ whole genome shotgun (WGS) entry which is preliminary data.</text>
</comment>
<evidence type="ECO:0000313" key="2">
    <source>
        <dbReference type="Proteomes" id="UP000637628"/>
    </source>
</evidence>
<proteinExistence type="predicted"/>
<name>A0ABQ3YPT6_9ACTN</name>
<keyword evidence="2" id="KW-1185">Reference proteome</keyword>
<reference evidence="1 2" key="1">
    <citation type="submission" date="2021-01" db="EMBL/GenBank/DDBJ databases">
        <title>Whole genome shotgun sequence of Actinoplanes durhamensis NBRC 14914.</title>
        <authorList>
            <person name="Komaki H."/>
            <person name="Tamura T."/>
        </authorList>
    </citation>
    <scope>NUCLEOTIDE SEQUENCE [LARGE SCALE GENOMIC DNA]</scope>
    <source>
        <strain evidence="1 2">NBRC 14914</strain>
    </source>
</reference>
<dbReference type="Proteomes" id="UP000637628">
    <property type="component" value="Unassembled WGS sequence"/>
</dbReference>
<accession>A0ABQ3YPT6</accession>
<sequence>MGKNSKRSAVVAGVVAVLIGGGAAAWAFTGWNVGGTGTADATAASIKALTGTADLGGTLYPGRSVNATAAVTNPNDFPVVLNNGIVTTSVKASGGNSKTGLADCNTALANSDISASFSNTPSLGVSPSPQNVGLAVTVNELPQVCAGLHIQVSFTFSGVQTA</sequence>
<dbReference type="RefSeq" id="WP_203724770.1">
    <property type="nucleotide sequence ID" value="NZ_BAAATX010000004.1"/>
</dbReference>
<gene>
    <name evidence="1" type="ORF">Adu01nite_07190</name>
</gene>
<dbReference type="EMBL" id="BOML01000006">
    <property type="protein sequence ID" value="GID99368.1"/>
    <property type="molecule type" value="Genomic_DNA"/>
</dbReference>
<organism evidence="1 2">
    <name type="scientific">Paractinoplanes durhamensis</name>
    <dbReference type="NCBI Taxonomy" id="113563"/>
    <lineage>
        <taxon>Bacteria</taxon>
        <taxon>Bacillati</taxon>
        <taxon>Actinomycetota</taxon>
        <taxon>Actinomycetes</taxon>
        <taxon>Micromonosporales</taxon>
        <taxon>Micromonosporaceae</taxon>
        <taxon>Paractinoplanes</taxon>
    </lineage>
</organism>
<evidence type="ECO:0000313" key="1">
    <source>
        <dbReference type="EMBL" id="GID99368.1"/>
    </source>
</evidence>